<accession>A0AAN6SCI4</accession>
<dbReference type="AlphaFoldDB" id="A0AAN6SCI4"/>
<comment type="caution">
    <text evidence="1">The sequence shown here is derived from an EMBL/GenBank/DDBJ whole genome shotgun (WGS) entry which is preliminary data.</text>
</comment>
<dbReference type="Proteomes" id="UP001303222">
    <property type="component" value="Unassembled WGS sequence"/>
</dbReference>
<proteinExistence type="predicted"/>
<organism evidence="1 2">
    <name type="scientific">Pseudoneurospora amorphoporcata</name>
    <dbReference type="NCBI Taxonomy" id="241081"/>
    <lineage>
        <taxon>Eukaryota</taxon>
        <taxon>Fungi</taxon>
        <taxon>Dikarya</taxon>
        <taxon>Ascomycota</taxon>
        <taxon>Pezizomycotina</taxon>
        <taxon>Sordariomycetes</taxon>
        <taxon>Sordariomycetidae</taxon>
        <taxon>Sordariales</taxon>
        <taxon>Sordariaceae</taxon>
        <taxon>Pseudoneurospora</taxon>
    </lineage>
</organism>
<evidence type="ECO:0000313" key="1">
    <source>
        <dbReference type="EMBL" id="KAK3948574.1"/>
    </source>
</evidence>
<name>A0AAN6SCI4_9PEZI</name>
<sequence length="195" mass="22432">MQDAGEASTWPPNNTWVATSGKRYPVPSVISAIEKEIVAAGVARLDMFERLHPKFVLLIGPTAMERAQEIMNKEAQKSHESRKIWNDIFKQGKNVTNRNLFEHDIFSQDAWKKLYELVMENGMYPPEVLGETDEETRQTLELWEEAQNKRCEEYRKESEEMQAEWQRRVDAGADPILQIIGLPPLDGEDDIEEGA</sequence>
<evidence type="ECO:0000313" key="2">
    <source>
        <dbReference type="Proteomes" id="UP001303222"/>
    </source>
</evidence>
<reference evidence="1" key="1">
    <citation type="journal article" date="2023" name="Mol. Phylogenet. Evol.">
        <title>Genome-scale phylogeny and comparative genomics of the fungal order Sordariales.</title>
        <authorList>
            <person name="Hensen N."/>
            <person name="Bonometti L."/>
            <person name="Westerberg I."/>
            <person name="Brannstrom I.O."/>
            <person name="Guillou S."/>
            <person name="Cros-Aarteil S."/>
            <person name="Calhoun S."/>
            <person name="Haridas S."/>
            <person name="Kuo A."/>
            <person name="Mondo S."/>
            <person name="Pangilinan J."/>
            <person name="Riley R."/>
            <person name="LaButti K."/>
            <person name="Andreopoulos B."/>
            <person name="Lipzen A."/>
            <person name="Chen C."/>
            <person name="Yan M."/>
            <person name="Daum C."/>
            <person name="Ng V."/>
            <person name="Clum A."/>
            <person name="Steindorff A."/>
            <person name="Ohm R.A."/>
            <person name="Martin F."/>
            <person name="Silar P."/>
            <person name="Natvig D.O."/>
            <person name="Lalanne C."/>
            <person name="Gautier V."/>
            <person name="Ament-Velasquez S.L."/>
            <person name="Kruys A."/>
            <person name="Hutchinson M.I."/>
            <person name="Powell A.J."/>
            <person name="Barry K."/>
            <person name="Miller A.N."/>
            <person name="Grigoriev I.V."/>
            <person name="Debuchy R."/>
            <person name="Gladieux P."/>
            <person name="Hiltunen Thoren M."/>
            <person name="Johannesson H."/>
        </authorList>
    </citation>
    <scope>NUCLEOTIDE SEQUENCE</scope>
    <source>
        <strain evidence="1">CBS 626.80</strain>
    </source>
</reference>
<dbReference type="EMBL" id="MU859256">
    <property type="protein sequence ID" value="KAK3948574.1"/>
    <property type="molecule type" value="Genomic_DNA"/>
</dbReference>
<reference evidence="1" key="2">
    <citation type="submission" date="2023-06" db="EMBL/GenBank/DDBJ databases">
        <authorList>
            <consortium name="Lawrence Berkeley National Laboratory"/>
            <person name="Mondo S.J."/>
            <person name="Hensen N."/>
            <person name="Bonometti L."/>
            <person name="Westerberg I."/>
            <person name="Brannstrom I.O."/>
            <person name="Guillou S."/>
            <person name="Cros-Aarteil S."/>
            <person name="Calhoun S."/>
            <person name="Haridas S."/>
            <person name="Kuo A."/>
            <person name="Pangilinan J."/>
            <person name="Riley R."/>
            <person name="Labutti K."/>
            <person name="Andreopoulos B."/>
            <person name="Lipzen A."/>
            <person name="Chen C."/>
            <person name="Yanf M."/>
            <person name="Daum C."/>
            <person name="Ng V."/>
            <person name="Clum A."/>
            <person name="Steindorff A."/>
            <person name="Ohm R."/>
            <person name="Martin F."/>
            <person name="Silar P."/>
            <person name="Natvig D."/>
            <person name="Lalanne C."/>
            <person name="Gautier V."/>
            <person name="Ament-Velasquez S.L."/>
            <person name="Kruys A."/>
            <person name="Hutchinson M.I."/>
            <person name="Powell A.J."/>
            <person name="Barry K."/>
            <person name="Miller A.N."/>
            <person name="Grigoriev I.V."/>
            <person name="Debuchy R."/>
            <person name="Gladieux P."/>
            <person name="Thoren M.H."/>
            <person name="Johannesson H."/>
        </authorList>
    </citation>
    <scope>NUCLEOTIDE SEQUENCE</scope>
    <source>
        <strain evidence="1">CBS 626.80</strain>
    </source>
</reference>
<keyword evidence="2" id="KW-1185">Reference proteome</keyword>
<gene>
    <name evidence="1" type="ORF">QBC32DRAFT_351240</name>
</gene>
<protein>
    <submittedName>
        <fullName evidence="1">Uncharacterized protein</fullName>
    </submittedName>
</protein>